<comment type="caution">
    <text evidence="1">The sequence shown here is derived from an EMBL/GenBank/DDBJ whole genome shotgun (WGS) entry which is preliminary data.</text>
</comment>
<sequence length="80" mass="8717">MLYSVLLCRKCGQPGACRNGSKTFTCAYCGSRNLASGCVRILEHVESRDVPSVLARLKSARADSCRKSKEINRTGSKFSS</sequence>
<dbReference type="Gene3D" id="3.90.820.10">
    <property type="entry name" value="Structural Genomics, Unknown Function 30-nov-00 1gh9 Mol_id"/>
    <property type="match status" value="1"/>
</dbReference>
<dbReference type="Proteomes" id="UP000288215">
    <property type="component" value="Unassembled WGS sequence"/>
</dbReference>
<evidence type="ECO:0008006" key="3">
    <source>
        <dbReference type="Google" id="ProtNLM"/>
    </source>
</evidence>
<accession>A0A3S3S794</accession>
<reference evidence="1 2" key="1">
    <citation type="submission" date="2018-12" db="EMBL/GenBank/DDBJ databases">
        <title>The complete genome of the methanogenic archaea of the candidate phylum Verstraetearchaeota, obtained from the metagenome of underground thermal water.</title>
        <authorList>
            <person name="Kadnikov V.V."/>
            <person name="Mardanov A.V."/>
            <person name="Beletsky A.V."/>
            <person name="Karnachuk O.V."/>
            <person name="Ravin N.V."/>
        </authorList>
    </citation>
    <scope>NUCLEOTIDE SEQUENCE [LARGE SCALE GENOMIC DNA]</scope>
    <source>
        <strain evidence="1">Ch88</strain>
    </source>
</reference>
<name>A0A3S3S794_METS7</name>
<evidence type="ECO:0000313" key="2">
    <source>
        <dbReference type="Proteomes" id="UP000288215"/>
    </source>
</evidence>
<proteinExistence type="predicted"/>
<dbReference type="AlphaFoldDB" id="A0A3S3S794"/>
<organism evidence="1 2">
    <name type="scientific">Methanosuratincola subterraneus</name>
    <dbReference type="NCBI Taxonomy" id="2593994"/>
    <lineage>
        <taxon>Archaea</taxon>
        <taxon>Thermoproteota</taxon>
        <taxon>Methanosuratincolia</taxon>
        <taxon>Candidatus Methanomethylicales</taxon>
        <taxon>Candidatus Methanomethylicaceae</taxon>
        <taxon>Candidatus Methanosuratincola (ex Vanwonterghem et al. 2016)</taxon>
    </lineage>
</organism>
<gene>
    <name evidence="1" type="ORF">Metus_0994</name>
</gene>
<protein>
    <recommendedName>
        <fullName evidence="3">DUF1922 domain-containing protein</fullName>
    </recommendedName>
</protein>
<dbReference type="EMBL" id="RXGA01000003">
    <property type="protein sequence ID" value="RWX73020.1"/>
    <property type="molecule type" value="Genomic_DNA"/>
</dbReference>
<evidence type="ECO:0000313" key="1">
    <source>
        <dbReference type="EMBL" id="RWX73020.1"/>
    </source>
</evidence>